<name>A0A1G9VAV8_9BACT</name>
<protein>
    <submittedName>
        <fullName evidence="2">Uncharacterized protein</fullName>
    </submittedName>
</protein>
<evidence type="ECO:0000313" key="2">
    <source>
        <dbReference type="EMBL" id="SDM68995.1"/>
    </source>
</evidence>
<dbReference type="OrthoDB" id="9829687at2"/>
<dbReference type="STRING" id="1075417.SAMN05421823_11965"/>
<evidence type="ECO:0000313" key="3">
    <source>
        <dbReference type="Proteomes" id="UP000198510"/>
    </source>
</evidence>
<dbReference type="EMBL" id="FNFO01000019">
    <property type="protein sequence ID" value="SDM68995.1"/>
    <property type="molecule type" value="Genomic_DNA"/>
</dbReference>
<accession>A0A1G9VAV8</accession>
<evidence type="ECO:0000256" key="1">
    <source>
        <dbReference type="SAM" id="Phobius"/>
    </source>
</evidence>
<keyword evidence="3" id="KW-1185">Reference proteome</keyword>
<proteinExistence type="predicted"/>
<sequence>MKNLINPTQSVPSTASTAAAWIEWHKALRARYGKPTANQLFLEAWQKRQKAGFLGLNDANTVELRDYLKKEGITLENGALDFTEDLMDTVEGWLSFGSNLGKFLTLAVVVVLLLLLVPLALQIGRNPKLILDAAKTFRPGL</sequence>
<dbReference type="Proteomes" id="UP000198510">
    <property type="component" value="Unassembled WGS sequence"/>
</dbReference>
<keyword evidence="1" id="KW-0812">Transmembrane</keyword>
<organism evidence="2 3">
    <name type="scientific">Catalinimonas alkaloidigena</name>
    <dbReference type="NCBI Taxonomy" id="1075417"/>
    <lineage>
        <taxon>Bacteria</taxon>
        <taxon>Pseudomonadati</taxon>
        <taxon>Bacteroidota</taxon>
        <taxon>Cytophagia</taxon>
        <taxon>Cytophagales</taxon>
        <taxon>Catalimonadaceae</taxon>
        <taxon>Catalinimonas</taxon>
    </lineage>
</organism>
<keyword evidence="1" id="KW-1133">Transmembrane helix</keyword>
<dbReference type="RefSeq" id="WP_089688645.1">
    <property type="nucleotide sequence ID" value="NZ_FNFO01000019.1"/>
</dbReference>
<gene>
    <name evidence="2" type="ORF">SAMN05421823_11965</name>
</gene>
<dbReference type="AlphaFoldDB" id="A0A1G9VAV8"/>
<feature type="transmembrane region" description="Helical" evidence="1">
    <location>
        <begin position="103"/>
        <end position="121"/>
    </location>
</feature>
<reference evidence="2 3" key="1">
    <citation type="submission" date="2016-10" db="EMBL/GenBank/DDBJ databases">
        <authorList>
            <person name="de Groot N.N."/>
        </authorList>
    </citation>
    <scope>NUCLEOTIDE SEQUENCE [LARGE SCALE GENOMIC DNA]</scope>
    <source>
        <strain evidence="2 3">DSM 25186</strain>
    </source>
</reference>
<keyword evidence="1" id="KW-0472">Membrane</keyword>